<dbReference type="STRING" id="161895.CPHO_08350"/>
<protein>
    <recommendedName>
        <fullName evidence="4">Scaffolding protein</fullName>
    </recommendedName>
</protein>
<dbReference type="OrthoDB" id="4427775at2"/>
<feature type="region of interest" description="Disordered" evidence="1">
    <location>
        <begin position="86"/>
        <end position="109"/>
    </location>
</feature>
<feature type="compositionally biased region" description="Polar residues" evidence="1">
    <location>
        <begin position="14"/>
        <end position="32"/>
    </location>
</feature>
<organism evidence="2 3">
    <name type="scientific">Corynebacterium phocae</name>
    <dbReference type="NCBI Taxonomy" id="161895"/>
    <lineage>
        <taxon>Bacteria</taxon>
        <taxon>Bacillati</taxon>
        <taxon>Actinomycetota</taxon>
        <taxon>Actinomycetes</taxon>
        <taxon>Mycobacteriales</taxon>
        <taxon>Corynebacteriaceae</taxon>
        <taxon>Corynebacterium</taxon>
    </lineage>
</organism>
<feature type="region of interest" description="Disordered" evidence="1">
    <location>
        <begin position="1"/>
        <end position="73"/>
    </location>
</feature>
<evidence type="ECO:0008006" key="4">
    <source>
        <dbReference type="Google" id="ProtNLM"/>
    </source>
</evidence>
<dbReference type="KEGG" id="cpho:CPHO_08350"/>
<dbReference type="Proteomes" id="UP000185491">
    <property type="component" value="Chromosome"/>
</dbReference>
<evidence type="ECO:0000256" key="1">
    <source>
        <dbReference type="SAM" id="MobiDB-lite"/>
    </source>
</evidence>
<name>A0A1L7D467_9CORY</name>
<evidence type="ECO:0000313" key="2">
    <source>
        <dbReference type="EMBL" id="APT92895.1"/>
    </source>
</evidence>
<evidence type="ECO:0000313" key="3">
    <source>
        <dbReference type="Proteomes" id="UP000185491"/>
    </source>
</evidence>
<reference evidence="2 3" key="1">
    <citation type="submission" date="2014-08" db="EMBL/GenBank/DDBJ databases">
        <title>Complete genome sequence of Corynebacterium phocae M408/89/1(T)(=DSM 44612(T)), isolated from the common seal (Phoca vitulina).</title>
        <authorList>
            <person name="Ruckert C."/>
            <person name="Albersmeier A."/>
            <person name="Winkler A."/>
            <person name="Kalinowski J."/>
        </authorList>
    </citation>
    <scope>NUCLEOTIDE SEQUENCE [LARGE SCALE GENOMIC DNA]</scope>
    <source>
        <strain evidence="2 3">M408/89/1</strain>
    </source>
</reference>
<gene>
    <name evidence="2" type="ORF">CPHO_08350</name>
</gene>
<accession>A0A1L7D467</accession>
<feature type="region of interest" description="Disordered" evidence="1">
    <location>
        <begin position="178"/>
        <end position="229"/>
    </location>
</feature>
<dbReference type="RefSeq" id="WP_075734867.1">
    <property type="nucleotide sequence ID" value="NZ_CP009249.1"/>
</dbReference>
<feature type="compositionally biased region" description="Basic and acidic residues" evidence="1">
    <location>
        <begin position="195"/>
        <end position="229"/>
    </location>
</feature>
<proteinExistence type="predicted"/>
<sequence length="229" mass="25830">MNTTFFQEDYAVSEQETPQAEDTTTEQETPQGDQVEEHPQEDTTQEVDPRISKLRKEAGDYRTRLRKQEQAAEEYKSQLEHLRGSLSKTLGIEEETSPEDLIKQAEEQATQANQRYNELLQRVALSDAIGKAKADPDLAVPFIKGTDKFGTLDPSADDYEAQVADLVAEIVEKYPKLRVQAAPPSSGNTTPPSNNEHRELTRDDLRKLPPEEINKLAREGKLDHLMGKK</sequence>
<dbReference type="AlphaFoldDB" id="A0A1L7D467"/>
<feature type="compositionally biased region" description="Basic and acidic residues" evidence="1">
    <location>
        <begin position="35"/>
        <end position="73"/>
    </location>
</feature>
<keyword evidence="3" id="KW-1185">Reference proteome</keyword>
<feature type="compositionally biased region" description="Low complexity" evidence="1">
    <location>
        <begin position="183"/>
        <end position="194"/>
    </location>
</feature>
<dbReference type="EMBL" id="CP009249">
    <property type="protein sequence ID" value="APT92895.1"/>
    <property type="molecule type" value="Genomic_DNA"/>
</dbReference>